<organism evidence="3 4">
    <name type="scientific">Cylindrotheca closterium</name>
    <dbReference type="NCBI Taxonomy" id="2856"/>
    <lineage>
        <taxon>Eukaryota</taxon>
        <taxon>Sar</taxon>
        <taxon>Stramenopiles</taxon>
        <taxon>Ochrophyta</taxon>
        <taxon>Bacillariophyta</taxon>
        <taxon>Bacillariophyceae</taxon>
        <taxon>Bacillariophycidae</taxon>
        <taxon>Bacillariales</taxon>
        <taxon>Bacillariaceae</taxon>
        <taxon>Cylindrotheca</taxon>
    </lineage>
</organism>
<feature type="domain" description="NUP160 middle TPR" evidence="2">
    <location>
        <begin position="1148"/>
        <end position="1228"/>
    </location>
</feature>
<dbReference type="PANTHER" id="PTHR21286:SF0">
    <property type="entry name" value="NUCLEAR PORE COMPLEX PROTEIN NUP160"/>
    <property type="match status" value="1"/>
</dbReference>
<evidence type="ECO:0000259" key="2">
    <source>
        <dbReference type="Pfam" id="PF23354"/>
    </source>
</evidence>
<dbReference type="Pfam" id="PF23354">
    <property type="entry name" value="TPR_NUP160_120_M"/>
    <property type="match status" value="1"/>
</dbReference>
<feature type="region of interest" description="Disordered" evidence="1">
    <location>
        <begin position="1384"/>
        <end position="1411"/>
    </location>
</feature>
<feature type="region of interest" description="Disordered" evidence="1">
    <location>
        <begin position="861"/>
        <end position="889"/>
    </location>
</feature>
<feature type="compositionally biased region" description="Polar residues" evidence="1">
    <location>
        <begin position="879"/>
        <end position="889"/>
    </location>
</feature>
<evidence type="ECO:0000313" key="3">
    <source>
        <dbReference type="EMBL" id="CAJ1942944.1"/>
    </source>
</evidence>
<protein>
    <recommendedName>
        <fullName evidence="2">NUP160 middle TPR domain-containing protein</fullName>
    </recommendedName>
</protein>
<feature type="compositionally biased region" description="Acidic residues" evidence="1">
    <location>
        <begin position="1398"/>
        <end position="1411"/>
    </location>
</feature>
<sequence>MVEIGLVYPHIVERPRRYVASVKDGNFQRQERVEESVSVLEQAQPGSASISSPKLQGQNVMITTCASLTHEDTLCVALSWTTDELESPVQVELDLGELELGPLVAVKTFEGGSHNQLLLILVDVQGKILTLGLNENLVPLSGFAMMDLHDYIESPAVLQRVAGSELQSTMVTFLDSFTIIVALNPFILTVDLAEGTSHVWSELQCMEEMRSRASKLGNLLTNVSDLLLGREEESLDMAPTAAICLAPNSTNGLQYCFTLHADAKVRKWKLNTSVSYMPVEVHTLCPSDELPLPSSWSDARNAVCMSTRLYNDVYVLAVQIRTAGVIDISQPDSSDCHLFVFWGNLMVDANSASIKLRVPLEAMGLVGMDFVPTQQRCTLSVLLECSTEQGSASTMQLTYPPSNISIVSWEPIVEKNGNLDQIAAKERNRIRFLSYGSIVADKMSMDSDQETLEEALHELDSLYLKYLFRPMFPRGTGTILAPSDACVRNALSKLVQGATKQQEPGISIELETLKTIHYWRQVEHKRSMALATSPRKPRRSVTPVDEIVAAAPRNLSVYDSFVQQDMEDEEDDQVMEVDDHFGTLQQLQQERTIEIEAHENRWRRFLLQVWEEEQVYRVPLTVSWLESIPLQVIIRAGVTSAIPDTLDQQSSRSQFAALDIVASKLMKYVEDDEVYQAKVNHLEQQLVNLVSKGEVAISPDSLTPIRQALQELGAWAWSSDDDVISDEEHTSLEEAASRMSSKQLISWIGTIQANGDGSLPGLGIVTAGDASKGAAGFTWSQSRVANCQLRHSACYFTTVCLDSVRRLQLSRCLLLGDLIEGGHAREAALVAYVHSVSTLWASAQRVPMPSTALQAKRVRIQIGTDSPTSPPNKRLSFGDDSSSILAPASRNQTTSMDVMMVEISQTMNGTPSSFPSSHAGAALLLSRIYFKALLNGKEKGNSRALPELGTLPKPRDDSVATDYPRLALRLLAPFVACTLPEDPVDVVLYRKEALAECLLIESHSDSLSTDSKNRMREMARLLLDPSPQDFVNPSELKQIETAFSGLNSREMPQVSLMELASTMGGIIQTASRTEINRLCELDTVKQLFASIASDRTATFDDDEKAAITCLAKSMLHLSRVIHKLRILERHVGASRKEADDGNSEIILSLISDAINQMEKTFPKHICQQMPEYSNLWSSLFHHSVSAGKWRKAYEACLKNPLSGRRESNFRRFVRAMVDCGALGQLIELCTELGTSISAIPGSKATFQSVDLYEVASEILADTQPSDLYMLRAQSTDPSQLSDYQGALYALHASQERWRRAAQSMDIRYVNARKAMKSDATSLGLRPQDAELRDHLIVEDLTLASVGAVNAMSLVSDPAHRFLVSGEQERYTLLPIAGFGDRKKPVSTMKRTRKPESVAMDEEEDEDDEEDDSRLSRFMSLIDIEGRSLRTIALRTMYLDMTSTRSYAKDAFFRDLDSSLIDIDELFNSGYFRYGLLLSKAFAKSRKARTGSYRPNGEDIFYTSIVNLLESCLIPLSTRGIASEQRPSIQQLLSALDGTGDSDDYSLCTVANRNTTIAQLESTFSRAAGWALIRKITLAFSTAETPVALDVAGGTLSQQIEGARLPSWLESLILGSEIAAPSGKFAPRPSPEDTAYPGNPQALLSLYTKLGMFVQACKLVSKVLSGQSEATSRLPETGNIDYVPYENIDLLWNLIDVMLSSGEIPVAAEKEILAARDEMEKSLERHFNLLRIGEMGLKSARALKGKPMV</sequence>
<proteinExistence type="predicted"/>
<evidence type="ECO:0000256" key="1">
    <source>
        <dbReference type="SAM" id="MobiDB-lite"/>
    </source>
</evidence>
<dbReference type="EMBL" id="CAKOGP040001112">
    <property type="protein sequence ID" value="CAJ1942944.1"/>
    <property type="molecule type" value="Genomic_DNA"/>
</dbReference>
<dbReference type="GO" id="GO:0017056">
    <property type="term" value="F:structural constituent of nuclear pore"/>
    <property type="evidence" value="ECO:0007669"/>
    <property type="project" value="TreeGrafter"/>
</dbReference>
<comment type="caution">
    <text evidence="3">The sequence shown here is derived from an EMBL/GenBank/DDBJ whole genome shotgun (WGS) entry which is preliminary data.</text>
</comment>
<gene>
    <name evidence="3" type="ORF">CYCCA115_LOCUS8199</name>
</gene>
<dbReference type="GO" id="GO:0005643">
    <property type="term" value="C:nuclear pore"/>
    <property type="evidence" value="ECO:0007669"/>
    <property type="project" value="TreeGrafter"/>
</dbReference>
<name>A0AAD2FLU4_9STRA</name>
<dbReference type="InterPro" id="IPR021717">
    <property type="entry name" value="Nucleoporin_Nup160"/>
</dbReference>
<accession>A0AAD2FLU4</accession>
<dbReference type="Proteomes" id="UP001295423">
    <property type="component" value="Unassembled WGS sequence"/>
</dbReference>
<dbReference type="InterPro" id="IPR056535">
    <property type="entry name" value="TPR_NUP160_M"/>
</dbReference>
<dbReference type="PANTHER" id="PTHR21286">
    <property type="entry name" value="NUCLEAR PORE COMPLEX PROTEIN NUP160"/>
    <property type="match status" value="1"/>
</dbReference>
<keyword evidence="4" id="KW-1185">Reference proteome</keyword>
<evidence type="ECO:0000313" key="4">
    <source>
        <dbReference type="Proteomes" id="UP001295423"/>
    </source>
</evidence>
<reference evidence="3" key="1">
    <citation type="submission" date="2023-08" db="EMBL/GenBank/DDBJ databases">
        <authorList>
            <person name="Audoor S."/>
            <person name="Bilcke G."/>
        </authorList>
    </citation>
    <scope>NUCLEOTIDE SEQUENCE</scope>
</reference>